<keyword evidence="2" id="KW-0677">Repeat</keyword>
<reference evidence="3 4" key="1">
    <citation type="submission" date="2020-08" db="EMBL/GenBank/DDBJ databases">
        <authorList>
            <person name="Newling K."/>
            <person name="Davey J."/>
            <person name="Forrester S."/>
        </authorList>
    </citation>
    <scope>NUCLEOTIDE SEQUENCE [LARGE SCALE GENOMIC DNA]</scope>
    <source>
        <strain evidence="4">Crithidia deanei Carvalho (ATCC PRA-265)</strain>
    </source>
</reference>
<dbReference type="InterPro" id="IPR015915">
    <property type="entry name" value="Kelch-typ_b-propeller"/>
</dbReference>
<dbReference type="Pfam" id="PF24681">
    <property type="entry name" value="Kelch_KLHDC2_KLHL20_DRC7"/>
    <property type="match status" value="1"/>
</dbReference>
<dbReference type="EMBL" id="LR877148">
    <property type="protein sequence ID" value="CAD2215302.1"/>
    <property type="molecule type" value="Genomic_DNA"/>
</dbReference>
<keyword evidence="4" id="KW-1185">Reference proteome</keyword>
<dbReference type="Proteomes" id="UP000515908">
    <property type="component" value="Chromosome 04"/>
</dbReference>
<organism evidence="3 4">
    <name type="scientific">Angomonas deanei</name>
    <dbReference type="NCBI Taxonomy" id="59799"/>
    <lineage>
        <taxon>Eukaryota</taxon>
        <taxon>Discoba</taxon>
        <taxon>Euglenozoa</taxon>
        <taxon>Kinetoplastea</taxon>
        <taxon>Metakinetoplastina</taxon>
        <taxon>Trypanosomatida</taxon>
        <taxon>Trypanosomatidae</taxon>
        <taxon>Strigomonadinae</taxon>
        <taxon>Angomonas</taxon>
    </lineage>
</organism>
<evidence type="ECO:0000256" key="2">
    <source>
        <dbReference type="ARBA" id="ARBA00022737"/>
    </source>
</evidence>
<dbReference type="InterPro" id="IPR011043">
    <property type="entry name" value="Gal_Oxase/kelch_b-propeller"/>
</dbReference>
<dbReference type="PANTHER" id="PTHR46093">
    <property type="entry name" value="ACYL-COA-BINDING DOMAIN-CONTAINING PROTEIN 5"/>
    <property type="match status" value="1"/>
</dbReference>
<dbReference type="SUPFAM" id="SSF50965">
    <property type="entry name" value="Galactose oxidase, central domain"/>
    <property type="match status" value="1"/>
</dbReference>
<protein>
    <submittedName>
        <fullName evidence="3">Galactose oxidase, central domain/Kelch motif containing protein, putative</fullName>
    </submittedName>
</protein>
<evidence type="ECO:0000313" key="3">
    <source>
        <dbReference type="EMBL" id="CAD2215302.1"/>
    </source>
</evidence>
<dbReference type="PANTHER" id="PTHR46093:SF18">
    <property type="entry name" value="FIBRONECTIN TYPE-III DOMAIN-CONTAINING PROTEIN"/>
    <property type="match status" value="1"/>
</dbReference>
<dbReference type="Gene3D" id="2.120.10.80">
    <property type="entry name" value="Kelch-type beta propeller"/>
    <property type="match status" value="2"/>
</dbReference>
<evidence type="ECO:0000256" key="1">
    <source>
        <dbReference type="ARBA" id="ARBA00022441"/>
    </source>
</evidence>
<gene>
    <name evidence="3" type="ORF">ADEAN_000275700</name>
</gene>
<dbReference type="AlphaFoldDB" id="A0A7G2CB93"/>
<evidence type="ECO:0000313" key="4">
    <source>
        <dbReference type="Proteomes" id="UP000515908"/>
    </source>
</evidence>
<accession>A0A7G2CB93</accession>
<dbReference type="VEuPathDB" id="TriTrypDB:ADEAN_000275700"/>
<dbReference type="InterPro" id="IPR006652">
    <property type="entry name" value="Kelch_1"/>
</dbReference>
<name>A0A7G2CB93_9TRYP</name>
<keyword evidence="1" id="KW-0880">Kelch repeat</keyword>
<proteinExistence type="predicted"/>
<sequence>MTTESFVWSQVDTRGDMPPSGCCHSLVNYKDKYLIMFGGGSSQALSNHVYVFDLETEQWTLVETQNSEVVQPRLSHSAVIYGDKMIVYGGQDLHNPIIYGDLLELDLQTWTWTNLGDVPSEPHGPGERRLHSAHVYGDRMYVVLGDPGWNTPVWYLDLRDYTWHAVPVKGEALRNRRLSLSGHSSFAEGKHLYFFGGYSLLHSNRVLYSNALYKMDLEDGVLEEVELSSLVRPPARYSAALVVYDGRLYLFGGDANHDSVAVYYNDFWRIDLTCAHPCWEEVRQRSIHRDACYPSARSGHASCLAKNALYIMGGELPTRDDIHYSHALFRYPLGLSMHLTLKENALRALTSHGQVHCNQLPLPITLRGCLQRRFYSQELNEEGDGLNGLVEFGLLSSKCN</sequence>
<dbReference type="Pfam" id="PF01344">
    <property type="entry name" value="Kelch_1"/>
    <property type="match status" value="1"/>
</dbReference>